<dbReference type="GO" id="GO:0046872">
    <property type="term" value="F:metal ion binding"/>
    <property type="evidence" value="ECO:0007669"/>
    <property type="project" value="UniProtKB-KW"/>
</dbReference>
<dbReference type="PROSITE" id="PS51885">
    <property type="entry name" value="NEPRILYSIN"/>
    <property type="match status" value="1"/>
</dbReference>
<dbReference type="Gene3D" id="1.10.1380.10">
    <property type="entry name" value="Neutral endopeptidase , domain2"/>
    <property type="match status" value="1"/>
</dbReference>
<evidence type="ECO:0000256" key="2">
    <source>
        <dbReference type="ARBA" id="ARBA00007357"/>
    </source>
</evidence>
<reference evidence="10 11" key="1">
    <citation type="submission" date="2023-12" db="EMBL/GenBank/DDBJ databases">
        <title>Whole-genome sequencing of halo(alkali)philic microorganisms from hypersaline lakes.</title>
        <authorList>
            <person name="Sorokin D.Y."/>
            <person name="Merkel A.Y."/>
            <person name="Messina E."/>
            <person name="Yakimov M."/>
        </authorList>
    </citation>
    <scope>NUCLEOTIDE SEQUENCE [LARGE SCALE GENOMIC DNA]</scope>
    <source>
        <strain evidence="10 11">AB-CW1</strain>
    </source>
</reference>
<dbReference type="SUPFAM" id="SSF55486">
    <property type="entry name" value="Metalloproteases ('zincins'), catalytic domain"/>
    <property type="match status" value="1"/>
</dbReference>
<dbReference type="PROSITE" id="PS51257">
    <property type="entry name" value="PROKAR_LIPOPROTEIN"/>
    <property type="match status" value="1"/>
</dbReference>
<dbReference type="InterPro" id="IPR018497">
    <property type="entry name" value="Peptidase_M13_C"/>
</dbReference>
<dbReference type="GO" id="GO:0016485">
    <property type="term" value="P:protein processing"/>
    <property type="evidence" value="ECO:0007669"/>
    <property type="project" value="TreeGrafter"/>
</dbReference>
<dbReference type="InterPro" id="IPR024079">
    <property type="entry name" value="MetalloPept_cat_dom_sf"/>
</dbReference>
<feature type="domain" description="Peptidase M13 C-terminal" evidence="8">
    <location>
        <begin position="479"/>
        <end position="676"/>
    </location>
</feature>
<keyword evidence="4" id="KW-0479">Metal-binding</keyword>
<dbReference type="Pfam" id="PF01431">
    <property type="entry name" value="Peptidase_M13"/>
    <property type="match status" value="1"/>
</dbReference>
<comment type="caution">
    <text evidence="10">The sequence shown here is derived from an EMBL/GenBank/DDBJ whole genome shotgun (WGS) entry which is preliminary data.</text>
</comment>
<dbReference type="AlphaFoldDB" id="A0AAP6MMD4"/>
<evidence type="ECO:0000256" key="5">
    <source>
        <dbReference type="ARBA" id="ARBA00022801"/>
    </source>
</evidence>
<dbReference type="PANTHER" id="PTHR11733">
    <property type="entry name" value="ZINC METALLOPROTEASE FAMILY M13 NEPRILYSIN-RELATED"/>
    <property type="match status" value="1"/>
</dbReference>
<sequence>MMHKTMSVLLCAGLLAACGQDDQDRDRTPEPAKGEAELGVDMANMDHDVRPQDDFFRFVNGGWLERTDIPSDRARYGSFDELREQAEAHLRELVEEVSERENLETGSAEQMIRDLYQSFMDEDALEALGMEPLEDLFARIDAVEDHDELRRLLAKLPAYGVSGPFSFFVRQDAQNSDQYISYLSQSGLGLPDRDFYFDDGNQDVREAYLEHVERMFELAGHEDPAAAAERIMDTETRLADGHWTRVENRDPVATYNLKSVSELGELAPDFDWAAFIADIGADDVESVVVRQPDYLATAASVIADTDIETWQDYLRWRVLSSYANYLSSDFVEARFDFSGRVLQGLEEQKPRWERGIDVLNQVIGFQLGKLYVERHYDDEASERMAEMVDNLMIAFEETLRESPWMSPETRDEALAKLESFNTKIGYPDKWRDYDGLEIDPDDLVGNIKRSRAFEYGRMLERLGQEVDRDEWFMTPQTVNAYYSPSMTEIVFPAAILQPPFFDVDADDAINYGAIGAVIGHEISHGFDDSGRRVDGDGNLRDWWSEGSEEEFQSRAQVLVDQFDAEEPLEGVNINGQATLGENIADHGGLRVAWRAYQLSLEGEEAPVIEGFSGDQRFFLGWGQIWRIQFRDEALRQHLQTRPHSPGEFRVNTTLRNIPGFYEAFDLQPGDAMYLPEDERANIW</sequence>
<protein>
    <submittedName>
        <fullName evidence="10">M13 family metallopeptidase</fullName>
        <ecNumber evidence="10">3.4.24.-</ecNumber>
    </submittedName>
</protein>
<feature type="domain" description="Peptidase M13 N-terminal" evidence="9">
    <location>
        <begin position="51"/>
        <end position="427"/>
    </location>
</feature>
<dbReference type="Proteomes" id="UP001302316">
    <property type="component" value="Unassembled WGS sequence"/>
</dbReference>
<dbReference type="InterPro" id="IPR008753">
    <property type="entry name" value="Peptidase_M13_N"/>
</dbReference>
<proteinExistence type="inferred from homology"/>
<dbReference type="CDD" id="cd08662">
    <property type="entry name" value="M13"/>
    <property type="match status" value="1"/>
</dbReference>
<evidence type="ECO:0000259" key="9">
    <source>
        <dbReference type="Pfam" id="PF05649"/>
    </source>
</evidence>
<keyword evidence="7" id="KW-0482">Metalloprotease</keyword>
<evidence type="ECO:0000256" key="1">
    <source>
        <dbReference type="ARBA" id="ARBA00001947"/>
    </source>
</evidence>
<dbReference type="GO" id="GO:0005886">
    <property type="term" value="C:plasma membrane"/>
    <property type="evidence" value="ECO:0007669"/>
    <property type="project" value="TreeGrafter"/>
</dbReference>
<keyword evidence="3" id="KW-0645">Protease</keyword>
<dbReference type="PRINTS" id="PR00786">
    <property type="entry name" value="NEPRILYSIN"/>
</dbReference>
<gene>
    <name evidence="10" type="ORF">VCB98_04860</name>
</gene>
<evidence type="ECO:0000313" key="11">
    <source>
        <dbReference type="Proteomes" id="UP001302316"/>
    </source>
</evidence>
<dbReference type="Gene3D" id="3.40.390.10">
    <property type="entry name" value="Collagenase (Catalytic Domain)"/>
    <property type="match status" value="1"/>
</dbReference>
<evidence type="ECO:0000256" key="6">
    <source>
        <dbReference type="ARBA" id="ARBA00022833"/>
    </source>
</evidence>
<comment type="similarity">
    <text evidence="2">Belongs to the peptidase M13 family.</text>
</comment>
<dbReference type="GO" id="GO:0004222">
    <property type="term" value="F:metalloendopeptidase activity"/>
    <property type="evidence" value="ECO:0007669"/>
    <property type="project" value="InterPro"/>
</dbReference>
<dbReference type="PANTHER" id="PTHR11733:SF167">
    <property type="entry name" value="FI17812P1-RELATED"/>
    <property type="match status" value="1"/>
</dbReference>
<dbReference type="InterPro" id="IPR000718">
    <property type="entry name" value="Peptidase_M13"/>
</dbReference>
<keyword evidence="5 10" id="KW-0378">Hydrolase</keyword>
<dbReference type="Pfam" id="PF05649">
    <property type="entry name" value="Peptidase_M13_N"/>
    <property type="match status" value="1"/>
</dbReference>
<organism evidence="10 11">
    <name type="scientific">Natronospira elongata</name>
    <dbReference type="NCBI Taxonomy" id="3110268"/>
    <lineage>
        <taxon>Bacteria</taxon>
        <taxon>Pseudomonadati</taxon>
        <taxon>Pseudomonadota</taxon>
        <taxon>Gammaproteobacteria</taxon>
        <taxon>Natronospirales</taxon>
        <taxon>Natronospiraceae</taxon>
        <taxon>Natronospira</taxon>
    </lineage>
</organism>
<dbReference type="InterPro" id="IPR042089">
    <property type="entry name" value="Peptidase_M13_dom_2"/>
</dbReference>
<evidence type="ECO:0000313" key="10">
    <source>
        <dbReference type="EMBL" id="MEA5445151.1"/>
    </source>
</evidence>
<keyword evidence="6" id="KW-0862">Zinc</keyword>
<evidence type="ECO:0000256" key="7">
    <source>
        <dbReference type="ARBA" id="ARBA00023049"/>
    </source>
</evidence>
<comment type="cofactor">
    <cofactor evidence="1">
        <name>Zn(2+)</name>
        <dbReference type="ChEBI" id="CHEBI:29105"/>
    </cofactor>
</comment>
<accession>A0AAP6MMD4</accession>
<evidence type="ECO:0000256" key="4">
    <source>
        <dbReference type="ARBA" id="ARBA00022723"/>
    </source>
</evidence>
<dbReference type="RefSeq" id="WP_346050780.1">
    <property type="nucleotide sequence ID" value="NZ_JAYGII010000006.1"/>
</dbReference>
<evidence type="ECO:0000259" key="8">
    <source>
        <dbReference type="Pfam" id="PF01431"/>
    </source>
</evidence>
<dbReference type="EC" id="3.4.24.-" evidence="10"/>
<keyword evidence="11" id="KW-1185">Reference proteome</keyword>
<name>A0AAP6MMD4_9GAMM</name>
<evidence type="ECO:0000256" key="3">
    <source>
        <dbReference type="ARBA" id="ARBA00022670"/>
    </source>
</evidence>
<dbReference type="EMBL" id="JAYGII010000006">
    <property type="protein sequence ID" value="MEA5445151.1"/>
    <property type="molecule type" value="Genomic_DNA"/>
</dbReference>